<gene>
    <name evidence="1" type="ORF">RE6C_02067</name>
</gene>
<evidence type="ECO:0000313" key="2">
    <source>
        <dbReference type="Proteomes" id="UP000011529"/>
    </source>
</evidence>
<comment type="caution">
    <text evidence="1">The sequence shown here is derived from an EMBL/GenBank/DDBJ whole genome shotgun (WGS) entry which is preliminary data.</text>
</comment>
<sequence>MGMRLNDWRQSLTEVIAVPMASGVFRDRGATSCCKGGIGRGERKSASKLSV</sequence>
<dbReference type="AlphaFoldDB" id="M2B4P9"/>
<proteinExistence type="predicted"/>
<dbReference type="EMBL" id="ANMO01000102">
    <property type="protein sequence ID" value="EMB17184.1"/>
    <property type="molecule type" value="Genomic_DNA"/>
</dbReference>
<keyword evidence="2" id="KW-1185">Reference proteome</keyword>
<reference evidence="1" key="2">
    <citation type="journal article" date="2013" name="Mar. Genomics">
        <title>Expression of sulfatases in Rhodopirellula baltica and the diversity of sulfatases in the genus Rhodopirellula.</title>
        <authorList>
            <person name="Wegner C.E."/>
            <person name="Richter-Heitmann T."/>
            <person name="Klindworth A."/>
            <person name="Klockow C."/>
            <person name="Richter M."/>
            <person name="Achstetter T."/>
            <person name="Glockner F.O."/>
            <person name="Harder J."/>
        </authorList>
    </citation>
    <scope>NUCLEOTIDE SEQUENCE [LARGE SCALE GENOMIC DNA]</scope>
    <source>
        <strain evidence="1">6C</strain>
    </source>
</reference>
<name>M2B4P9_9BACT</name>
<accession>M2B4P9</accession>
<evidence type="ECO:0000313" key="1">
    <source>
        <dbReference type="EMBL" id="EMB17184.1"/>
    </source>
</evidence>
<reference evidence="1" key="1">
    <citation type="submission" date="2012-11" db="EMBL/GenBank/DDBJ databases">
        <title>Permanent draft genomes of Rhodopirellula europaea strain SH398 and 6C.</title>
        <authorList>
            <person name="Richter M."/>
            <person name="Richter-Heitmann T."/>
            <person name="Frank C."/>
            <person name="Harder J."/>
            <person name="Glockner F.O."/>
        </authorList>
    </citation>
    <scope>NUCLEOTIDE SEQUENCE</scope>
    <source>
        <strain evidence="1">6C</strain>
    </source>
</reference>
<protein>
    <submittedName>
        <fullName evidence="1">Uncharacterized protein</fullName>
    </submittedName>
</protein>
<organism evidence="1 2">
    <name type="scientific">Rhodopirellula europaea 6C</name>
    <dbReference type="NCBI Taxonomy" id="1263867"/>
    <lineage>
        <taxon>Bacteria</taxon>
        <taxon>Pseudomonadati</taxon>
        <taxon>Planctomycetota</taxon>
        <taxon>Planctomycetia</taxon>
        <taxon>Pirellulales</taxon>
        <taxon>Pirellulaceae</taxon>
        <taxon>Rhodopirellula</taxon>
    </lineage>
</organism>
<dbReference type="Proteomes" id="UP000011529">
    <property type="component" value="Unassembled WGS sequence"/>
</dbReference>